<feature type="transmembrane region" description="Helical" evidence="1">
    <location>
        <begin position="15"/>
        <end position="36"/>
    </location>
</feature>
<keyword evidence="3" id="KW-0560">Oxidoreductase</keyword>
<evidence type="ECO:0000313" key="4">
    <source>
        <dbReference type="Proteomes" id="UP001596060"/>
    </source>
</evidence>
<proteinExistence type="predicted"/>
<dbReference type="InterPro" id="IPR036291">
    <property type="entry name" value="NAD(P)-bd_dom_sf"/>
</dbReference>
<dbReference type="Gene3D" id="3.40.50.720">
    <property type="entry name" value="NAD(P)-binding Rossmann-like Domain"/>
    <property type="match status" value="1"/>
</dbReference>
<evidence type="ECO:0000313" key="3">
    <source>
        <dbReference type="EMBL" id="MFC5506285.1"/>
    </source>
</evidence>
<organism evidence="3 4">
    <name type="scientific">Bosea massiliensis</name>
    <dbReference type="NCBI Taxonomy" id="151419"/>
    <lineage>
        <taxon>Bacteria</taxon>
        <taxon>Pseudomonadati</taxon>
        <taxon>Pseudomonadota</taxon>
        <taxon>Alphaproteobacteria</taxon>
        <taxon>Hyphomicrobiales</taxon>
        <taxon>Boseaceae</taxon>
        <taxon>Bosea</taxon>
    </lineage>
</organism>
<evidence type="ECO:0000256" key="1">
    <source>
        <dbReference type="SAM" id="Phobius"/>
    </source>
</evidence>
<dbReference type="GO" id="GO:0003955">
    <property type="term" value="F:NAD(P)H dehydrogenase (quinone) activity"/>
    <property type="evidence" value="ECO:0007669"/>
    <property type="project" value="UniProtKB-EC"/>
</dbReference>
<keyword evidence="4" id="KW-1185">Reference proteome</keyword>
<dbReference type="Pfam" id="PF13460">
    <property type="entry name" value="NAD_binding_10"/>
    <property type="match status" value="1"/>
</dbReference>
<dbReference type="EMBL" id="JBHSLU010000038">
    <property type="protein sequence ID" value="MFC5506285.1"/>
    <property type="molecule type" value="Genomic_DNA"/>
</dbReference>
<dbReference type="Proteomes" id="UP001596060">
    <property type="component" value="Unassembled WGS sequence"/>
</dbReference>
<protein>
    <submittedName>
        <fullName evidence="3">SDR family oxidoreductase</fullName>
        <ecNumber evidence="3">1.6.5.2</ecNumber>
    </submittedName>
</protein>
<keyword evidence="1" id="KW-0812">Transmembrane</keyword>
<reference evidence="4" key="1">
    <citation type="journal article" date="2019" name="Int. J. Syst. Evol. Microbiol.">
        <title>The Global Catalogue of Microorganisms (GCM) 10K type strain sequencing project: providing services to taxonomists for standard genome sequencing and annotation.</title>
        <authorList>
            <consortium name="The Broad Institute Genomics Platform"/>
            <consortium name="The Broad Institute Genome Sequencing Center for Infectious Disease"/>
            <person name="Wu L."/>
            <person name="Ma J."/>
        </authorList>
    </citation>
    <scope>NUCLEOTIDE SEQUENCE [LARGE SCALE GENOMIC DNA]</scope>
    <source>
        <strain evidence="4">CCUG 43117</strain>
    </source>
</reference>
<dbReference type="CDD" id="cd05269">
    <property type="entry name" value="TMR_SDR_a"/>
    <property type="match status" value="1"/>
</dbReference>
<gene>
    <name evidence="3" type="ORF">ACFPN9_13555</name>
</gene>
<feature type="domain" description="NAD(P)-binding" evidence="2">
    <location>
        <begin position="10"/>
        <end position="150"/>
    </location>
</feature>
<dbReference type="EC" id="1.6.5.2" evidence="3"/>
<dbReference type="RefSeq" id="WP_066719658.1">
    <property type="nucleotide sequence ID" value="NZ_JBHSLU010000038.1"/>
</dbReference>
<dbReference type="SUPFAM" id="SSF51735">
    <property type="entry name" value="NAD(P)-binding Rossmann-fold domains"/>
    <property type="match status" value="1"/>
</dbReference>
<dbReference type="PANTHER" id="PTHR47129">
    <property type="entry name" value="QUINONE OXIDOREDUCTASE 2"/>
    <property type="match status" value="1"/>
</dbReference>
<keyword evidence="1" id="KW-1133">Transmembrane helix</keyword>
<dbReference type="InterPro" id="IPR052718">
    <property type="entry name" value="NmrA-type_oxidoreductase"/>
</dbReference>
<comment type="caution">
    <text evidence="3">The sequence shown here is derived from an EMBL/GenBank/DDBJ whole genome shotgun (WGS) entry which is preliminary data.</text>
</comment>
<dbReference type="Gene3D" id="3.90.25.10">
    <property type="entry name" value="UDP-galactose 4-epimerase, domain 1"/>
    <property type="match status" value="1"/>
</dbReference>
<keyword evidence="1" id="KW-0472">Membrane</keyword>
<name>A0ABW0P0J9_9HYPH</name>
<evidence type="ECO:0000259" key="2">
    <source>
        <dbReference type="Pfam" id="PF13460"/>
    </source>
</evidence>
<accession>A0ABW0P0J9</accession>
<sequence>MSNPRYAVTGASGQLGRLVVAALVARVGAAFVAAIVRDPAKAAGLFPEGVSVRRGDYDKPQELASAFAGIERVLLISSNAVGQRIPQHRNAIAAAKEAGVSRIAYTSVLRADTSPLGLAAEHRETETVIAASGLPHSLLRNGWYTENYTASIPPALAHGAFIGSAGAGRIASAARSDYAEAAAVALVSDDAPRIVHELAGDSSYSLAEFAAELSRQAGKTIPYVDMPEAQYRGALLGAGLPEPLAALIADSDAAAAKGALDDGTRTLSRLIGRPTTPFATTIADALRG</sequence>
<dbReference type="InterPro" id="IPR016040">
    <property type="entry name" value="NAD(P)-bd_dom"/>
</dbReference>
<dbReference type="PANTHER" id="PTHR47129:SF1">
    <property type="entry name" value="NMRA-LIKE DOMAIN-CONTAINING PROTEIN"/>
    <property type="match status" value="1"/>
</dbReference>